<sequence>MGQRLVERRLRETSARLRALKEELAIVEEQLAHLSDDADDKALRSLVSETPGSAVEYREASLHRDAMVRHRHSVEVSISELLIKQDQLLDKIGH</sequence>
<proteinExistence type="predicted"/>
<accession>A0A6J6GC80</accession>
<protein>
    <submittedName>
        <fullName evidence="2">Unannotated protein</fullName>
    </submittedName>
</protein>
<reference evidence="2" key="1">
    <citation type="submission" date="2020-05" db="EMBL/GenBank/DDBJ databases">
        <authorList>
            <person name="Chiriac C."/>
            <person name="Salcher M."/>
            <person name="Ghai R."/>
            <person name="Kavagutti S V."/>
        </authorList>
    </citation>
    <scope>NUCLEOTIDE SEQUENCE</scope>
</reference>
<feature type="coiled-coil region" evidence="1">
    <location>
        <begin position="3"/>
        <end position="37"/>
    </location>
</feature>
<dbReference type="EMBL" id="CAEZUK010000075">
    <property type="protein sequence ID" value="CAB4598866.1"/>
    <property type="molecule type" value="Genomic_DNA"/>
</dbReference>
<evidence type="ECO:0000313" key="2">
    <source>
        <dbReference type="EMBL" id="CAB4598866.1"/>
    </source>
</evidence>
<evidence type="ECO:0000256" key="1">
    <source>
        <dbReference type="SAM" id="Coils"/>
    </source>
</evidence>
<keyword evidence="1" id="KW-0175">Coiled coil</keyword>
<name>A0A6J6GC80_9ZZZZ</name>
<organism evidence="2">
    <name type="scientific">freshwater metagenome</name>
    <dbReference type="NCBI Taxonomy" id="449393"/>
    <lineage>
        <taxon>unclassified sequences</taxon>
        <taxon>metagenomes</taxon>
        <taxon>ecological metagenomes</taxon>
    </lineage>
</organism>
<dbReference type="AlphaFoldDB" id="A0A6J6GC80"/>
<gene>
    <name evidence="2" type="ORF">UFOPK1820_00593</name>
</gene>